<dbReference type="CDD" id="cd00209">
    <property type="entry name" value="DHFR"/>
    <property type="match status" value="1"/>
</dbReference>
<dbReference type="GO" id="GO:0046655">
    <property type="term" value="P:folic acid metabolic process"/>
    <property type="evidence" value="ECO:0007669"/>
    <property type="project" value="TreeGrafter"/>
</dbReference>
<comment type="pathway">
    <text evidence="1 8">Cofactor biosynthesis; tetrahydrofolate biosynthesis; 5,6,7,8-tetrahydrofolate from 7,8-dihydrofolate: step 1/1.</text>
</comment>
<dbReference type="Pfam" id="PF00186">
    <property type="entry name" value="DHFR_1"/>
    <property type="match status" value="1"/>
</dbReference>
<evidence type="ECO:0000256" key="5">
    <source>
        <dbReference type="ARBA" id="ARBA00022857"/>
    </source>
</evidence>
<gene>
    <name evidence="10" type="ORF">H9853_01545</name>
</gene>
<organism evidence="10 11">
    <name type="scientific">Candidatus Sphingobacterium stercoripullorum</name>
    <dbReference type="NCBI Taxonomy" id="2838759"/>
    <lineage>
        <taxon>Bacteria</taxon>
        <taxon>Pseudomonadati</taxon>
        <taxon>Bacteroidota</taxon>
        <taxon>Sphingobacteriia</taxon>
        <taxon>Sphingobacteriales</taxon>
        <taxon>Sphingobacteriaceae</taxon>
        <taxon>Sphingobacterium</taxon>
    </lineage>
</organism>
<dbReference type="EC" id="1.5.1.3" evidence="3 8"/>
<comment type="caution">
    <text evidence="10">The sequence shown here is derived from an EMBL/GenBank/DDBJ whole genome shotgun (WGS) entry which is preliminary data.</text>
</comment>
<evidence type="ECO:0000256" key="4">
    <source>
        <dbReference type="ARBA" id="ARBA00022563"/>
    </source>
</evidence>
<dbReference type="GO" id="GO:0046452">
    <property type="term" value="P:dihydrofolate metabolic process"/>
    <property type="evidence" value="ECO:0007669"/>
    <property type="project" value="TreeGrafter"/>
</dbReference>
<dbReference type="SUPFAM" id="SSF53597">
    <property type="entry name" value="Dihydrofolate reductase-like"/>
    <property type="match status" value="1"/>
</dbReference>
<dbReference type="PANTHER" id="PTHR48069:SF3">
    <property type="entry name" value="DIHYDROFOLATE REDUCTASE"/>
    <property type="match status" value="1"/>
</dbReference>
<comment type="similarity">
    <text evidence="2 8">Belongs to the dihydrofolate reductase family.</text>
</comment>
<evidence type="ECO:0000313" key="10">
    <source>
        <dbReference type="EMBL" id="HIX53682.1"/>
    </source>
</evidence>
<evidence type="ECO:0000256" key="2">
    <source>
        <dbReference type="ARBA" id="ARBA00009539"/>
    </source>
</evidence>
<reference evidence="10" key="2">
    <citation type="submission" date="2021-04" db="EMBL/GenBank/DDBJ databases">
        <authorList>
            <person name="Gilroy R."/>
        </authorList>
    </citation>
    <scope>NUCLEOTIDE SEQUENCE</scope>
    <source>
        <strain evidence="10">1719</strain>
    </source>
</reference>
<accession>A0A9D1W7B0</accession>
<sequence>MQHSTKIQLIVAVTENQVIGDGEKMLWHLPKELKYFKEVTLNHSVIMGRKTFESIGRPLPNRRNIIITKQHDYQHPDIDVANSIEEALLYCRDERAVFFIGGGKIYEQVLPIADRIYLTRIHTELDGTTTFPVLSKEDWELEEQVKHSKDEKHAYDFTLEVYNRTGKA</sequence>
<dbReference type="InterPro" id="IPR024072">
    <property type="entry name" value="DHFR-like_dom_sf"/>
</dbReference>
<dbReference type="GO" id="GO:0046654">
    <property type="term" value="P:tetrahydrofolate biosynthetic process"/>
    <property type="evidence" value="ECO:0007669"/>
    <property type="project" value="InterPro"/>
</dbReference>
<dbReference type="PIRSF" id="PIRSF000194">
    <property type="entry name" value="DHFR"/>
    <property type="match status" value="1"/>
</dbReference>
<dbReference type="GO" id="GO:0070401">
    <property type="term" value="F:NADP+ binding"/>
    <property type="evidence" value="ECO:0007669"/>
    <property type="project" value="UniProtKB-ARBA"/>
</dbReference>
<proteinExistence type="inferred from homology"/>
<name>A0A9D1W7B0_9SPHI</name>
<dbReference type="PANTHER" id="PTHR48069">
    <property type="entry name" value="DIHYDROFOLATE REDUCTASE"/>
    <property type="match status" value="1"/>
</dbReference>
<dbReference type="GO" id="GO:0006730">
    <property type="term" value="P:one-carbon metabolic process"/>
    <property type="evidence" value="ECO:0007669"/>
    <property type="project" value="UniProtKB-KW"/>
</dbReference>
<dbReference type="PROSITE" id="PS51330">
    <property type="entry name" value="DHFR_2"/>
    <property type="match status" value="1"/>
</dbReference>
<evidence type="ECO:0000256" key="8">
    <source>
        <dbReference type="PIRNR" id="PIRNR000194"/>
    </source>
</evidence>
<evidence type="ECO:0000313" key="11">
    <source>
        <dbReference type="Proteomes" id="UP000824156"/>
    </source>
</evidence>
<keyword evidence="6 8" id="KW-0560">Oxidoreductase</keyword>
<dbReference type="PRINTS" id="PR00070">
    <property type="entry name" value="DHFR"/>
</dbReference>
<dbReference type="GO" id="GO:0004146">
    <property type="term" value="F:dihydrofolate reductase activity"/>
    <property type="evidence" value="ECO:0007669"/>
    <property type="project" value="UniProtKB-EC"/>
</dbReference>
<keyword evidence="4 8" id="KW-0554">One-carbon metabolism</keyword>
<reference evidence="10" key="1">
    <citation type="journal article" date="2021" name="PeerJ">
        <title>Extensive microbial diversity within the chicken gut microbiome revealed by metagenomics and culture.</title>
        <authorList>
            <person name="Gilroy R."/>
            <person name="Ravi A."/>
            <person name="Getino M."/>
            <person name="Pursley I."/>
            <person name="Horton D.L."/>
            <person name="Alikhan N.F."/>
            <person name="Baker D."/>
            <person name="Gharbi K."/>
            <person name="Hall N."/>
            <person name="Watson M."/>
            <person name="Adriaenssens E.M."/>
            <person name="Foster-Nyarko E."/>
            <person name="Jarju S."/>
            <person name="Secka A."/>
            <person name="Antonio M."/>
            <person name="Oren A."/>
            <person name="Chaudhuri R.R."/>
            <person name="La Ragione R."/>
            <person name="Hildebrand F."/>
            <person name="Pallen M.J."/>
        </authorList>
    </citation>
    <scope>NUCLEOTIDE SEQUENCE</scope>
    <source>
        <strain evidence="10">1719</strain>
    </source>
</reference>
<dbReference type="Gene3D" id="3.40.430.10">
    <property type="entry name" value="Dihydrofolate Reductase, subunit A"/>
    <property type="match status" value="1"/>
</dbReference>
<dbReference type="InterPro" id="IPR012259">
    <property type="entry name" value="DHFR"/>
</dbReference>
<dbReference type="FunFam" id="3.40.430.10:FF:000001">
    <property type="entry name" value="Dihydrofolate reductase"/>
    <property type="match status" value="1"/>
</dbReference>
<feature type="domain" description="DHFR" evidence="9">
    <location>
        <begin position="6"/>
        <end position="164"/>
    </location>
</feature>
<dbReference type="AlphaFoldDB" id="A0A9D1W7B0"/>
<dbReference type="EMBL" id="DXEZ01000042">
    <property type="protein sequence ID" value="HIX53682.1"/>
    <property type="molecule type" value="Genomic_DNA"/>
</dbReference>
<dbReference type="GO" id="GO:0005829">
    <property type="term" value="C:cytosol"/>
    <property type="evidence" value="ECO:0007669"/>
    <property type="project" value="TreeGrafter"/>
</dbReference>
<evidence type="ECO:0000256" key="1">
    <source>
        <dbReference type="ARBA" id="ARBA00004903"/>
    </source>
</evidence>
<keyword evidence="5 8" id="KW-0521">NADP</keyword>
<comment type="catalytic activity">
    <reaction evidence="8">
        <text>(6S)-5,6,7,8-tetrahydrofolate + NADP(+) = 7,8-dihydrofolate + NADPH + H(+)</text>
        <dbReference type="Rhea" id="RHEA:15009"/>
        <dbReference type="ChEBI" id="CHEBI:15378"/>
        <dbReference type="ChEBI" id="CHEBI:57451"/>
        <dbReference type="ChEBI" id="CHEBI:57453"/>
        <dbReference type="ChEBI" id="CHEBI:57783"/>
        <dbReference type="ChEBI" id="CHEBI:58349"/>
        <dbReference type="EC" id="1.5.1.3"/>
    </reaction>
</comment>
<dbReference type="InterPro" id="IPR001796">
    <property type="entry name" value="DHFR_dom"/>
</dbReference>
<evidence type="ECO:0000256" key="3">
    <source>
        <dbReference type="ARBA" id="ARBA00012856"/>
    </source>
</evidence>
<evidence type="ECO:0000256" key="7">
    <source>
        <dbReference type="ARBA" id="ARBA00025067"/>
    </source>
</evidence>
<evidence type="ECO:0000256" key="6">
    <source>
        <dbReference type="ARBA" id="ARBA00023002"/>
    </source>
</evidence>
<protein>
    <recommendedName>
        <fullName evidence="3 8">Dihydrofolate reductase</fullName>
        <ecNumber evidence="3 8">1.5.1.3</ecNumber>
    </recommendedName>
</protein>
<comment type="function">
    <text evidence="7 8">Key enzyme in folate metabolism. Catalyzes an essential reaction for de novo glycine and purine synthesis, and for DNA precursor synthesis.</text>
</comment>
<evidence type="ECO:0000259" key="9">
    <source>
        <dbReference type="PROSITE" id="PS51330"/>
    </source>
</evidence>
<dbReference type="Proteomes" id="UP000824156">
    <property type="component" value="Unassembled WGS sequence"/>
</dbReference>